<dbReference type="InterPro" id="IPR001199">
    <property type="entry name" value="Cyt_B5-like_heme/steroid-bd"/>
</dbReference>
<keyword evidence="9 14" id="KW-0408">Iron</keyword>
<evidence type="ECO:0000259" key="15">
    <source>
        <dbReference type="PROSITE" id="PS50255"/>
    </source>
</evidence>
<dbReference type="PANTHER" id="PTHR19359:SF150">
    <property type="entry name" value="CYTOCHROME B5"/>
    <property type="match status" value="1"/>
</dbReference>
<dbReference type="Pfam" id="PF00173">
    <property type="entry name" value="Cyt-b5"/>
    <property type="match status" value="1"/>
</dbReference>
<evidence type="ECO:0000256" key="9">
    <source>
        <dbReference type="ARBA" id="ARBA00023004"/>
    </source>
</evidence>
<accession>B3RJI2</accession>
<feature type="domain" description="Cytochrome b5 heme-binding" evidence="15">
    <location>
        <begin position="4"/>
        <end position="80"/>
    </location>
</feature>
<dbReference type="AlphaFoldDB" id="B3RJI2"/>
<evidence type="ECO:0000256" key="7">
    <source>
        <dbReference type="ARBA" id="ARBA00022848"/>
    </source>
</evidence>
<dbReference type="eggNOG" id="KOG0537">
    <property type="taxonomic scope" value="Eukaryota"/>
</dbReference>
<evidence type="ECO:0000256" key="10">
    <source>
        <dbReference type="ARBA" id="ARBA00023136"/>
    </source>
</evidence>
<dbReference type="KEGG" id="tad:TRIADDRAFT_37088"/>
<keyword evidence="5 14" id="KW-0479">Metal-binding</keyword>
<dbReference type="Proteomes" id="UP000009022">
    <property type="component" value="Unassembled WGS sequence"/>
</dbReference>
<dbReference type="GO" id="GO:0016020">
    <property type="term" value="C:membrane"/>
    <property type="evidence" value="ECO:0000318"/>
    <property type="project" value="GO_Central"/>
</dbReference>
<evidence type="ECO:0000256" key="4">
    <source>
        <dbReference type="ARBA" id="ARBA00022692"/>
    </source>
</evidence>
<dbReference type="HOGENOM" id="CLU_102602_3_2_1"/>
<reference evidence="16 17" key="1">
    <citation type="journal article" date="2008" name="Nature">
        <title>The Trichoplax genome and the nature of placozoans.</title>
        <authorList>
            <person name="Srivastava M."/>
            <person name="Begovic E."/>
            <person name="Chapman J."/>
            <person name="Putnam N.H."/>
            <person name="Hellsten U."/>
            <person name="Kawashima T."/>
            <person name="Kuo A."/>
            <person name="Mitros T."/>
            <person name="Salamov A."/>
            <person name="Carpenter M.L."/>
            <person name="Signorovitch A.Y."/>
            <person name="Moreno M.A."/>
            <person name="Kamm K."/>
            <person name="Grimwood J."/>
            <person name="Schmutz J."/>
            <person name="Shapiro H."/>
            <person name="Grigoriev I.V."/>
            <person name="Buss L.W."/>
            <person name="Schierwater B."/>
            <person name="Dellaporta S.L."/>
            <person name="Rokhsar D.S."/>
        </authorList>
    </citation>
    <scope>NUCLEOTIDE SEQUENCE [LARGE SCALE GENOMIC DNA]</scope>
    <source>
        <strain evidence="16 17">Grell-BS-1999</strain>
    </source>
</reference>
<evidence type="ECO:0000256" key="1">
    <source>
        <dbReference type="ARBA" id="ARBA00004131"/>
    </source>
</evidence>
<keyword evidence="3 14" id="KW-0349">Heme</keyword>
<comment type="subcellular location">
    <subcellularLocation>
        <location evidence="1">Endoplasmic reticulum membrane</location>
        <topology evidence="1">Single-pass membrane protein</topology>
        <orientation evidence="1">Cytoplasmic side</orientation>
    </subcellularLocation>
    <subcellularLocation>
        <location evidence="11">Microsome membrane</location>
        <topology evidence="11">Single-pass membrane protein</topology>
        <orientation evidence="11">Cytoplasmic side</orientation>
    </subcellularLocation>
</comment>
<evidence type="ECO:0000256" key="11">
    <source>
        <dbReference type="ARBA" id="ARBA00037877"/>
    </source>
</evidence>
<dbReference type="InterPro" id="IPR036400">
    <property type="entry name" value="Cyt_B5-like_heme/steroid_sf"/>
</dbReference>
<dbReference type="PANTHER" id="PTHR19359">
    <property type="entry name" value="CYTOCHROME B5"/>
    <property type="match status" value="1"/>
</dbReference>
<dbReference type="PROSITE" id="PS50255">
    <property type="entry name" value="CYTOCHROME_B5_2"/>
    <property type="match status" value="1"/>
</dbReference>
<keyword evidence="8" id="KW-0249">Electron transport</keyword>
<protein>
    <recommendedName>
        <fullName evidence="13">Cytochrome b5</fullName>
    </recommendedName>
</protein>
<dbReference type="PROSITE" id="PS00191">
    <property type="entry name" value="CYTOCHROME_B5_1"/>
    <property type="match status" value="1"/>
</dbReference>
<dbReference type="FunFam" id="3.10.120.10:FF:000002">
    <property type="entry name" value="Cytochrome b5 type B"/>
    <property type="match status" value="1"/>
</dbReference>
<evidence type="ECO:0000256" key="13">
    <source>
        <dbReference type="ARBA" id="ARBA00039806"/>
    </source>
</evidence>
<dbReference type="InterPro" id="IPR018506">
    <property type="entry name" value="Cyt_B5_heme-BS"/>
</dbReference>
<organism evidence="16 17">
    <name type="scientific">Trichoplax adhaerens</name>
    <name type="common">Trichoplax reptans</name>
    <dbReference type="NCBI Taxonomy" id="10228"/>
    <lineage>
        <taxon>Eukaryota</taxon>
        <taxon>Metazoa</taxon>
        <taxon>Placozoa</taxon>
        <taxon>Uniplacotomia</taxon>
        <taxon>Trichoplacea</taxon>
        <taxon>Trichoplacidae</taxon>
        <taxon>Trichoplax</taxon>
    </lineage>
</organism>
<keyword evidence="4 14" id="KW-0812">Transmembrane</keyword>
<evidence type="ECO:0000256" key="12">
    <source>
        <dbReference type="ARBA" id="ARBA00038168"/>
    </source>
</evidence>
<evidence type="ECO:0000256" key="2">
    <source>
        <dbReference type="ARBA" id="ARBA00022448"/>
    </source>
</evidence>
<dbReference type="SMART" id="SM01117">
    <property type="entry name" value="Cyt-b5"/>
    <property type="match status" value="1"/>
</dbReference>
<dbReference type="GeneID" id="6749519"/>
<dbReference type="OMA" id="KEFTMQD"/>
<evidence type="ECO:0000256" key="6">
    <source>
        <dbReference type="ARBA" id="ARBA00022824"/>
    </source>
</evidence>
<keyword evidence="17" id="KW-1185">Reference proteome</keyword>
<dbReference type="GO" id="GO:0046872">
    <property type="term" value="F:metal ion binding"/>
    <property type="evidence" value="ECO:0007669"/>
    <property type="project" value="UniProtKB-UniRule"/>
</dbReference>
<keyword evidence="10 14" id="KW-0472">Membrane</keyword>
<feature type="transmembrane region" description="Helical" evidence="14">
    <location>
        <begin position="105"/>
        <end position="123"/>
    </location>
</feature>
<dbReference type="GO" id="GO:0005789">
    <property type="term" value="C:endoplasmic reticulum membrane"/>
    <property type="evidence" value="ECO:0007669"/>
    <property type="project" value="UniProtKB-SubCell"/>
</dbReference>
<gene>
    <name evidence="16" type="ORF">TRIADDRAFT_37088</name>
</gene>
<dbReference type="OrthoDB" id="260519at2759"/>
<keyword evidence="7" id="KW-0492">Microsome</keyword>
<keyword evidence="6" id="KW-0256">Endoplasmic reticulum</keyword>
<dbReference type="RefSeq" id="XP_002109025.1">
    <property type="nucleotide sequence ID" value="XM_002108989.1"/>
</dbReference>
<evidence type="ECO:0000256" key="8">
    <source>
        <dbReference type="ARBA" id="ARBA00022982"/>
    </source>
</evidence>
<name>B3RJI2_TRIAD</name>
<dbReference type="FunCoup" id="B3RJI2">
    <property type="interactions" value="2107"/>
</dbReference>
<dbReference type="SUPFAM" id="SSF55856">
    <property type="entry name" value="Cytochrome b5-like heme/steroid binding domain"/>
    <property type="match status" value="1"/>
</dbReference>
<dbReference type="PRINTS" id="PR00363">
    <property type="entry name" value="CYTOCHROMEB5"/>
</dbReference>
<dbReference type="STRING" id="10228.B3RJI2"/>
<dbReference type="CTD" id="6749519"/>
<evidence type="ECO:0000256" key="3">
    <source>
        <dbReference type="ARBA" id="ARBA00022617"/>
    </source>
</evidence>
<evidence type="ECO:0000256" key="14">
    <source>
        <dbReference type="RuleBase" id="RU362121"/>
    </source>
</evidence>
<dbReference type="EMBL" id="DS985241">
    <property type="protein sequence ID" value="EDV29823.1"/>
    <property type="molecule type" value="Genomic_DNA"/>
</dbReference>
<dbReference type="InParanoid" id="B3RJI2"/>
<comment type="similarity">
    <text evidence="12 14">Belongs to the cytochrome b5 family.</text>
</comment>
<evidence type="ECO:0000313" key="16">
    <source>
        <dbReference type="EMBL" id="EDV29823.1"/>
    </source>
</evidence>
<keyword evidence="14" id="KW-1133">Transmembrane helix</keyword>
<dbReference type="InterPro" id="IPR050668">
    <property type="entry name" value="Cytochrome_b5"/>
</dbReference>
<dbReference type="Gene3D" id="3.10.120.10">
    <property type="entry name" value="Cytochrome b5-like heme/steroid binding domain"/>
    <property type="match status" value="1"/>
</dbReference>
<evidence type="ECO:0000313" key="17">
    <source>
        <dbReference type="Proteomes" id="UP000009022"/>
    </source>
</evidence>
<dbReference type="PhylomeDB" id="B3RJI2"/>
<dbReference type="GO" id="GO:0020037">
    <property type="term" value="F:heme binding"/>
    <property type="evidence" value="ECO:0000318"/>
    <property type="project" value="GO_Central"/>
</dbReference>
<evidence type="ECO:0000256" key="5">
    <source>
        <dbReference type="ARBA" id="ARBA00022723"/>
    </source>
</evidence>
<keyword evidence="2" id="KW-0813">Transport</keyword>
<proteinExistence type="inferred from homology"/>
<sequence>MASDNQYKRSEVAEHSDVDSAWIIIKNKVYDVSKFIPEHPGGEEVVLEFAGKDATEAFNDVGHSTDAQALLTQHYIGDIVESEEDQAKAKPAPQQSATASSGMSWVLPVAIVVLGVALAYRFFSQQS</sequence>